<feature type="signal peptide" evidence="2">
    <location>
        <begin position="1"/>
        <end position="22"/>
    </location>
</feature>
<protein>
    <submittedName>
        <fullName evidence="4">Lipoprotein</fullName>
    </submittedName>
</protein>
<proteinExistence type="predicted"/>
<dbReference type="AlphaFoldDB" id="A0A0D6XSJ1"/>
<name>A0A0D6XSJ1_9STAP</name>
<keyword evidence="1" id="KW-0175">Coiled coil</keyword>
<dbReference type="OrthoDB" id="2414214at2"/>
<evidence type="ECO:0000256" key="2">
    <source>
        <dbReference type="SAM" id="SignalP"/>
    </source>
</evidence>
<feature type="coiled-coil region" evidence="1">
    <location>
        <begin position="30"/>
        <end position="71"/>
    </location>
</feature>
<evidence type="ECO:0000313" key="5">
    <source>
        <dbReference type="Proteomes" id="UP000032366"/>
    </source>
</evidence>
<dbReference type="Proteomes" id="UP000032366">
    <property type="component" value="Unassembled WGS sequence"/>
</dbReference>
<dbReference type="Proteomes" id="UP000254100">
    <property type="component" value="Unassembled WGS sequence"/>
</dbReference>
<keyword evidence="5" id="KW-1185">Reference proteome</keyword>
<reference evidence="4 6" key="2">
    <citation type="submission" date="2018-06" db="EMBL/GenBank/DDBJ databases">
        <authorList>
            <consortium name="Pathogen Informatics"/>
            <person name="Doyle S."/>
        </authorList>
    </citation>
    <scope>NUCLEOTIDE SEQUENCE [LARGE SCALE GENOMIC DNA]</scope>
    <source>
        <strain evidence="4 6">NCTC13832</strain>
    </source>
</reference>
<evidence type="ECO:0000313" key="3">
    <source>
        <dbReference type="EMBL" id="KIX91567.1"/>
    </source>
</evidence>
<keyword evidence="2" id="KW-0732">Signal</keyword>
<dbReference type="EMBL" id="UHDT01000001">
    <property type="protein sequence ID" value="SUM57556.1"/>
    <property type="molecule type" value="Genomic_DNA"/>
</dbReference>
<sequence length="201" mass="23029">MKKIIFLSFSSMVLLTACGSQNLLPLEEKSTELQEDNHELKLTNQSLKNENAKKEKQLAALEKDTKNTKQAQTNHQIAQYYEVSSAYYSDVTSIINAYQALDKDVVKNDKKREVLGKLDAVIDDHDLAVERYKDDAEDFDVLKKDDNVKKKHKEVESLQQKIHQALETIRKGYAKKDEQMIQKGRQELVNIKVTSAEGTEQ</sequence>
<feature type="chain" id="PRO_5043119650" evidence="2">
    <location>
        <begin position="23"/>
        <end position="201"/>
    </location>
</feature>
<gene>
    <name evidence="4" type="ORF">NCTC13832_01239</name>
    <name evidence="3" type="ORF">TP70_01900</name>
</gene>
<reference evidence="3 5" key="1">
    <citation type="submission" date="2015-01" db="EMBL/GenBank/DDBJ databases">
        <authorList>
            <person name="Guo J."/>
        </authorList>
    </citation>
    <scope>NUCLEOTIDE SEQUENCE [LARGE SCALE GENOMIC DNA]</scope>
    <source>
        <strain evidence="3 5">DSM 22147</strain>
    </source>
</reference>
<dbReference type="STRING" id="569857.TP70_01900"/>
<evidence type="ECO:0000313" key="6">
    <source>
        <dbReference type="Proteomes" id="UP000254100"/>
    </source>
</evidence>
<evidence type="ECO:0000313" key="4">
    <source>
        <dbReference type="EMBL" id="SUM57556.1"/>
    </source>
</evidence>
<accession>A0A0D6XSJ1</accession>
<organism evidence="4 6">
    <name type="scientific">Staphylococcus microti</name>
    <dbReference type="NCBI Taxonomy" id="569857"/>
    <lineage>
        <taxon>Bacteria</taxon>
        <taxon>Bacillati</taxon>
        <taxon>Bacillota</taxon>
        <taxon>Bacilli</taxon>
        <taxon>Bacillales</taxon>
        <taxon>Staphylococcaceae</taxon>
        <taxon>Staphylococcus</taxon>
    </lineage>
</organism>
<dbReference type="EMBL" id="JXWY01000009">
    <property type="protein sequence ID" value="KIX91567.1"/>
    <property type="molecule type" value="Genomic_DNA"/>
</dbReference>
<dbReference type="PROSITE" id="PS51257">
    <property type="entry name" value="PROKAR_LIPOPROTEIN"/>
    <property type="match status" value="1"/>
</dbReference>
<keyword evidence="4" id="KW-0449">Lipoprotein</keyword>
<dbReference type="RefSeq" id="WP_044358931.1">
    <property type="nucleotide sequence ID" value="NZ_JXWY01000009.1"/>
</dbReference>
<evidence type="ECO:0000256" key="1">
    <source>
        <dbReference type="SAM" id="Coils"/>
    </source>
</evidence>